<organism evidence="1">
    <name type="scientific">Anguilla anguilla</name>
    <name type="common">European freshwater eel</name>
    <name type="synonym">Muraena anguilla</name>
    <dbReference type="NCBI Taxonomy" id="7936"/>
    <lineage>
        <taxon>Eukaryota</taxon>
        <taxon>Metazoa</taxon>
        <taxon>Chordata</taxon>
        <taxon>Craniata</taxon>
        <taxon>Vertebrata</taxon>
        <taxon>Euteleostomi</taxon>
        <taxon>Actinopterygii</taxon>
        <taxon>Neopterygii</taxon>
        <taxon>Teleostei</taxon>
        <taxon>Anguilliformes</taxon>
        <taxon>Anguillidae</taxon>
        <taxon>Anguilla</taxon>
    </lineage>
</organism>
<proteinExistence type="predicted"/>
<reference evidence="1" key="2">
    <citation type="journal article" date="2015" name="Fish Shellfish Immunol.">
        <title>Early steps in the European eel (Anguilla anguilla)-Vibrio vulnificus interaction in the gills: Role of the RtxA13 toxin.</title>
        <authorList>
            <person name="Callol A."/>
            <person name="Pajuelo D."/>
            <person name="Ebbesson L."/>
            <person name="Teles M."/>
            <person name="MacKenzie S."/>
            <person name="Amaro C."/>
        </authorList>
    </citation>
    <scope>NUCLEOTIDE SEQUENCE</scope>
</reference>
<dbReference type="EMBL" id="GBXM01056040">
    <property type="protein sequence ID" value="JAH52537.1"/>
    <property type="molecule type" value="Transcribed_RNA"/>
</dbReference>
<name>A0A0E9TGE7_ANGAN</name>
<evidence type="ECO:0000313" key="1">
    <source>
        <dbReference type="EMBL" id="JAH52537.1"/>
    </source>
</evidence>
<accession>A0A0E9TGE7</accession>
<reference evidence="1" key="1">
    <citation type="submission" date="2014-11" db="EMBL/GenBank/DDBJ databases">
        <authorList>
            <person name="Amaro Gonzalez C."/>
        </authorList>
    </citation>
    <scope>NUCLEOTIDE SEQUENCE</scope>
</reference>
<dbReference type="AlphaFoldDB" id="A0A0E9TGE7"/>
<sequence length="35" mass="3821">MSVPIFHHLSGIRPSGCLEVLLQPYPWSSAPICAL</sequence>
<protein>
    <submittedName>
        <fullName evidence="1">Uncharacterized protein</fullName>
    </submittedName>
</protein>